<evidence type="ECO:0000256" key="6">
    <source>
        <dbReference type="ARBA" id="ARBA00022989"/>
    </source>
</evidence>
<dbReference type="InterPro" id="IPR026033">
    <property type="entry name" value="Azg-like_bact_archaea"/>
</dbReference>
<comment type="similarity">
    <text evidence="2 8">Belongs to the nucleobase:cation symporter-2 (NCS2) (TC 2.A.40) family. Azg-like subfamily.</text>
</comment>
<dbReference type="PIRSF" id="PIRSF005353">
    <property type="entry name" value="PbuG"/>
    <property type="match status" value="1"/>
</dbReference>
<proteinExistence type="inferred from homology"/>
<evidence type="ECO:0000256" key="5">
    <source>
        <dbReference type="ARBA" id="ARBA00022692"/>
    </source>
</evidence>
<feature type="transmembrane region" description="Helical" evidence="9">
    <location>
        <begin position="373"/>
        <end position="402"/>
    </location>
</feature>
<accession>A0A6G8AMM7</accession>
<dbReference type="PANTHER" id="PTHR43337:SF1">
    <property type="entry name" value="XANTHINE_URACIL PERMEASE C887.17-RELATED"/>
    <property type="match status" value="1"/>
</dbReference>
<feature type="transmembrane region" description="Helical" evidence="9">
    <location>
        <begin position="324"/>
        <end position="353"/>
    </location>
</feature>
<reference evidence="10 11" key="1">
    <citation type="submission" date="2020-03" db="EMBL/GenBank/DDBJ databases">
        <title>Vagococcus sp. nov., isolated from beetles.</title>
        <authorList>
            <person name="Hyun D.-W."/>
            <person name="Bae J.-W."/>
        </authorList>
    </citation>
    <scope>NUCLEOTIDE SEQUENCE [LARGE SCALE GENOMIC DNA]</scope>
    <source>
        <strain evidence="10 11">HDW17A</strain>
    </source>
</reference>
<gene>
    <name evidence="10" type="ORF">G7081_04150</name>
</gene>
<feature type="transmembrane region" description="Helical" evidence="9">
    <location>
        <begin position="414"/>
        <end position="432"/>
    </location>
</feature>
<dbReference type="AlphaFoldDB" id="A0A6G8AMM7"/>
<evidence type="ECO:0000256" key="4">
    <source>
        <dbReference type="ARBA" id="ARBA00022475"/>
    </source>
</evidence>
<comment type="subcellular location">
    <subcellularLocation>
        <location evidence="1 8">Cell membrane</location>
        <topology evidence="1 8">Multi-pass membrane protein</topology>
    </subcellularLocation>
</comment>
<evidence type="ECO:0000256" key="8">
    <source>
        <dbReference type="PIRNR" id="PIRNR005353"/>
    </source>
</evidence>
<keyword evidence="6 8" id="KW-1133">Transmembrane helix</keyword>
<keyword evidence="11" id="KW-1185">Reference proteome</keyword>
<feature type="transmembrane region" description="Helical" evidence="9">
    <location>
        <begin position="73"/>
        <end position="92"/>
    </location>
</feature>
<dbReference type="GO" id="GO:0005345">
    <property type="term" value="F:purine nucleobase transmembrane transporter activity"/>
    <property type="evidence" value="ECO:0007669"/>
    <property type="project" value="TreeGrafter"/>
</dbReference>
<evidence type="ECO:0000256" key="7">
    <source>
        <dbReference type="ARBA" id="ARBA00023136"/>
    </source>
</evidence>
<feature type="transmembrane region" description="Helical" evidence="9">
    <location>
        <begin position="192"/>
        <end position="214"/>
    </location>
</feature>
<dbReference type="Pfam" id="PF00860">
    <property type="entry name" value="Xan_ur_permease"/>
    <property type="match status" value="1"/>
</dbReference>
<feature type="transmembrane region" description="Helical" evidence="9">
    <location>
        <begin position="128"/>
        <end position="147"/>
    </location>
</feature>
<dbReference type="RefSeq" id="WP_166007677.1">
    <property type="nucleotide sequence ID" value="NZ_CP049886.1"/>
</dbReference>
<dbReference type="EMBL" id="CP049886">
    <property type="protein sequence ID" value="QIL46318.1"/>
    <property type="molecule type" value="Genomic_DNA"/>
</dbReference>
<name>A0A6G8AMM7_9ENTE</name>
<keyword evidence="7 8" id="KW-0472">Membrane</keyword>
<dbReference type="Proteomes" id="UP000500890">
    <property type="component" value="Chromosome"/>
</dbReference>
<keyword evidence="4 8" id="KW-1003">Cell membrane</keyword>
<feature type="transmembrane region" description="Helical" evidence="9">
    <location>
        <begin position="98"/>
        <end position="116"/>
    </location>
</feature>
<dbReference type="InterPro" id="IPR006043">
    <property type="entry name" value="NCS2"/>
</dbReference>
<evidence type="ECO:0000256" key="3">
    <source>
        <dbReference type="ARBA" id="ARBA00022448"/>
    </source>
</evidence>
<sequence>MTSFFKLKENNTTVKTEVLGGLTTFFTMAYIIVVNPAILSSAGVPTAQVFIATILSTILASTWMALSANYPIAIAPGLGLNAYFVSVVAGGVDYKVAFSSVFVAGIIFFLLSLTSFREELIRAIPESLKSAITAGIGLFIAFVGLKLSHIIVADPANLVALGDLKDPQVLLALFGILLTVAFILLKVPGAIFLSMVVIAIIAALMGDLQFSGIISLPDFSNGLMITNPITPFKDVVANGLYGAVLSFLLITIFDTTGTVIAVAKKAKLMKNGELPGAKGALFADAIGTVAGAIFGTSPTSAYIESGTGVAAGARTGLSTLTVSFMFLLSGLFYPVVSVLTTVPAITTPALVIVGSMMIGEASEINWDDFAEAFPAFLVIITMPLTGSIATGLALGFITYPITHLLTKKGREVHPLIYVFAFLFFIQLFVLGGH</sequence>
<feature type="transmembrane region" description="Helical" evidence="9">
    <location>
        <begin position="45"/>
        <end position="66"/>
    </location>
</feature>
<evidence type="ECO:0000313" key="11">
    <source>
        <dbReference type="Proteomes" id="UP000500890"/>
    </source>
</evidence>
<protein>
    <submittedName>
        <fullName evidence="10">NCS2 family permease</fullName>
    </submittedName>
</protein>
<feature type="transmembrane region" description="Helical" evidence="9">
    <location>
        <begin position="21"/>
        <end position="39"/>
    </location>
</feature>
<evidence type="ECO:0000256" key="2">
    <source>
        <dbReference type="ARBA" id="ARBA00005697"/>
    </source>
</evidence>
<keyword evidence="5 8" id="KW-0812">Transmembrane</keyword>
<dbReference type="InterPro" id="IPR045018">
    <property type="entry name" value="Azg-like"/>
</dbReference>
<dbReference type="PANTHER" id="PTHR43337">
    <property type="entry name" value="XANTHINE/URACIL PERMEASE C887.17-RELATED"/>
    <property type="match status" value="1"/>
</dbReference>
<feature type="transmembrane region" description="Helical" evidence="9">
    <location>
        <begin position="167"/>
        <end position="185"/>
    </location>
</feature>
<evidence type="ECO:0000313" key="10">
    <source>
        <dbReference type="EMBL" id="QIL46318.1"/>
    </source>
</evidence>
<organism evidence="10 11">
    <name type="scientific">Vagococcus coleopterorum</name>
    <dbReference type="NCBI Taxonomy" id="2714946"/>
    <lineage>
        <taxon>Bacteria</taxon>
        <taxon>Bacillati</taxon>
        <taxon>Bacillota</taxon>
        <taxon>Bacilli</taxon>
        <taxon>Lactobacillales</taxon>
        <taxon>Enterococcaceae</taxon>
        <taxon>Vagococcus</taxon>
    </lineage>
</organism>
<evidence type="ECO:0000256" key="9">
    <source>
        <dbReference type="SAM" id="Phobius"/>
    </source>
</evidence>
<evidence type="ECO:0000256" key="1">
    <source>
        <dbReference type="ARBA" id="ARBA00004651"/>
    </source>
</evidence>
<dbReference type="GO" id="GO:0005886">
    <property type="term" value="C:plasma membrane"/>
    <property type="evidence" value="ECO:0007669"/>
    <property type="project" value="UniProtKB-SubCell"/>
</dbReference>
<feature type="transmembrane region" description="Helical" evidence="9">
    <location>
        <begin position="240"/>
        <end position="263"/>
    </location>
</feature>
<dbReference type="KEGG" id="vah:G7081_04150"/>
<keyword evidence="3 8" id="KW-0813">Transport</keyword>